<feature type="domain" description="Helicase C-terminal" evidence="12">
    <location>
        <begin position="608"/>
        <end position="766"/>
    </location>
</feature>
<proteinExistence type="predicted"/>
<dbReference type="Pfam" id="PF00271">
    <property type="entry name" value="Helicase_C"/>
    <property type="match status" value="1"/>
</dbReference>
<dbReference type="GO" id="GO:0005524">
    <property type="term" value="F:ATP binding"/>
    <property type="evidence" value="ECO:0007669"/>
    <property type="project" value="InterPro"/>
</dbReference>
<evidence type="ECO:0000259" key="11">
    <source>
        <dbReference type="PROSITE" id="PS51192"/>
    </source>
</evidence>
<keyword evidence="7" id="KW-0131">Cell cycle</keyword>
<dbReference type="InterPro" id="IPR049730">
    <property type="entry name" value="SNF2/RAD54-like_C"/>
</dbReference>
<sequence length="867" mass="98456">MRKSNAPSKSVRNLSFTSDISRLSDSKEKSSPPPKFGEKNDISVRSAENILNLLIKPKHEFDQFLEAVEETSADSKTILTEFNINKNIPSSDNTKVENGIIKKRYFNVVYGKQSKKKHKTWEGDGILEVGEKSLLLKDCDGKTLGQGCGKKNADLEEGSRLFVGSKEVEIIDLAPTPDGVWPTKRSIEDYTNSSPQITQPIKKKKINSVMSMKKNLEPVNLDFKPLVMPKPDCDHQWLYNTTGVTVTEVSVDPKLTRVLREHQRQGVIFIYRCVMGYQDKSYVGSILADEMGLGKTLQCITLIWTLLKQGPYGNIPVLKTVLIVTPSSLTNNWKQEFMRWLGNERIRTFVVDQKNKPNDFAKLKNVPVMIISYEMFVRCYDDVASLEFDLLICDEGHRLKNSSIRTSMFLKQLSTKKRIILTGTPVQNDLQEFFALVDFVNPGFLGTYPEFKKKYEDNIIASRQPGTDDYTRKEGELQAQVLMKKTSGFILRRTQELLDKYLPTKHEAVVFCKPSKLQRELFMSTINFWNRRSNGNENININLPETGEVNHLAVITILKKICNHPILVYEAEDLQEESLVGFLSLELERLNAKTPLIEDATKLTVVSSLLHALANTNEKIVLASYFTQTLDMLGVLCDQYGFKYCRLDGSTPTAQRIEIVNRFNSKNTNCFVFLLSAKAGGTGLNLTGASRLVLFDSDWNPASDLQTMARIWRDGQKESVYIYRLLTTGSIEEKIFQRQLSKAGLSEAIVDSKNTSSVKLSEEELKDLFSLNEENISLTHKMLPCDCEGLGMIPKPVLKSHKEELRDCQLRLAHNQAVTSLRMNQLFQWEHHAQPFESNFLQEIRLHAAASNISFIFYNISDGKIKT</sequence>
<dbReference type="AlphaFoldDB" id="A0A1B6D2K6"/>
<dbReference type="EMBL" id="GEDC01017381">
    <property type="protein sequence ID" value="JAS19917.1"/>
    <property type="molecule type" value="Transcribed_RNA"/>
</dbReference>
<dbReference type="PROSITE" id="PS51192">
    <property type="entry name" value="HELICASE_ATP_BIND_1"/>
    <property type="match status" value="1"/>
</dbReference>
<keyword evidence="5" id="KW-0378">Hydrolase</keyword>
<accession>A0A1B6D2K6</accession>
<comment type="function">
    <text evidence="8">Involved in mitotic DNA repair and meiotic recombination. Functions in the recombinational DNA repair pathway. Essential for interhomolog gene conversion (GC), but may have a less important role in intersister GC than spn-A/Rad51. In the presence of DNA, spn-A/Rad51 enhances the ATPase activity of okr/Rad54.</text>
</comment>
<dbReference type="GO" id="GO:0007131">
    <property type="term" value="P:reciprocal meiotic recombination"/>
    <property type="evidence" value="ECO:0007669"/>
    <property type="project" value="TreeGrafter"/>
</dbReference>
<dbReference type="InterPro" id="IPR027417">
    <property type="entry name" value="P-loop_NTPase"/>
</dbReference>
<dbReference type="SMART" id="SM00490">
    <property type="entry name" value="HELICc"/>
    <property type="match status" value="1"/>
</dbReference>
<protein>
    <recommendedName>
        <fullName evidence="2">DNA repair and recombination protein RAD54-like</fullName>
    </recommendedName>
    <alternativeName>
        <fullName evidence="9">Protein okra</fullName>
    </alternativeName>
</protein>
<evidence type="ECO:0000256" key="8">
    <source>
        <dbReference type="ARBA" id="ARBA00024776"/>
    </source>
</evidence>
<evidence type="ECO:0000313" key="13">
    <source>
        <dbReference type="EMBL" id="JAS19917.1"/>
    </source>
</evidence>
<evidence type="ECO:0000256" key="6">
    <source>
        <dbReference type="ARBA" id="ARBA00023254"/>
    </source>
</evidence>
<feature type="compositionally biased region" description="Polar residues" evidence="10">
    <location>
        <begin position="1"/>
        <end position="21"/>
    </location>
</feature>
<dbReference type="GO" id="GO:0051301">
    <property type="term" value="P:cell division"/>
    <property type="evidence" value="ECO:0007669"/>
    <property type="project" value="UniProtKB-KW"/>
</dbReference>
<dbReference type="SUPFAM" id="SSF52540">
    <property type="entry name" value="P-loop containing nucleoside triphosphate hydrolases"/>
    <property type="match status" value="2"/>
</dbReference>
<reference evidence="13" key="1">
    <citation type="submission" date="2015-12" db="EMBL/GenBank/DDBJ databases">
        <title>De novo transcriptome assembly of four potential Pierce s Disease insect vectors from Arizona vineyards.</title>
        <authorList>
            <person name="Tassone E.E."/>
        </authorList>
    </citation>
    <scope>NUCLEOTIDE SEQUENCE</scope>
</reference>
<feature type="compositionally biased region" description="Basic and acidic residues" evidence="10">
    <location>
        <begin position="22"/>
        <end position="41"/>
    </location>
</feature>
<evidence type="ECO:0000256" key="3">
    <source>
        <dbReference type="ARBA" id="ARBA00022618"/>
    </source>
</evidence>
<dbReference type="Gene3D" id="3.40.50.300">
    <property type="entry name" value="P-loop containing nucleotide triphosphate hydrolases"/>
    <property type="match status" value="1"/>
</dbReference>
<dbReference type="SMART" id="SM00487">
    <property type="entry name" value="DEXDc"/>
    <property type="match status" value="1"/>
</dbReference>
<evidence type="ECO:0000256" key="5">
    <source>
        <dbReference type="ARBA" id="ARBA00022801"/>
    </source>
</evidence>
<dbReference type="GO" id="GO:0000724">
    <property type="term" value="P:double-strand break repair via homologous recombination"/>
    <property type="evidence" value="ECO:0007669"/>
    <property type="project" value="TreeGrafter"/>
</dbReference>
<evidence type="ECO:0000256" key="10">
    <source>
        <dbReference type="SAM" id="MobiDB-lite"/>
    </source>
</evidence>
<evidence type="ECO:0000259" key="12">
    <source>
        <dbReference type="PROSITE" id="PS51194"/>
    </source>
</evidence>
<feature type="region of interest" description="Disordered" evidence="10">
    <location>
        <begin position="1"/>
        <end position="41"/>
    </location>
</feature>
<dbReference type="InterPro" id="IPR014001">
    <property type="entry name" value="Helicase_ATP-bd"/>
</dbReference>
<dbReference type="PROSITE" id="PS51194">
    <property type="entry name" value="HELICASE_CTER"/>
    <property type="match status" value="1"/>
</dbReference>
<dbReference type="InterPro" id="IPR038718">
    <property type="entry name" value="SNF2-like_sf"/>
</dbReference>
<dbReference type="CDD" id="cd18793">
    <property type="entry name" value="SF2_C_SNF"/>
    <property type="match status" value="1"/>
</dbReference>
<gene>
    <name evidence="13" type="ORF">g.12875</name>
</gene>
<dbReference type="Pfam" id="PF00176">
    <property type="entry name" value="SNF2-rel_dom"/>
    <property type="match status" value="1"/>
</dbReference>
<evidence type="ECO:0000256" key="1">
    <source>
        <dbReference type="ARBA" id="ARBA00011467"/>
    </source>
</evidence>
<dbReference type="GO" id="GO:0005634">
    <property type="term" value="C:nucleus"/>
    <property type="evidence" value="ECO:0007669"/>
    <property type="project" value="TreeGrafter"/>
</dbReference>
<dbReference type="InterPro" id="IPR050496">
    <property type="entry name" value="SNF2_RAD54_helicase_repair"/>
</dbReference>
<dbReference type="InterPro" id="IPR000330">
    <property type="entry name" value="SNF2_N"/>
</dbReference>
<evidence type="ECO:0000256" key="4">
    <source>
        <dbReference type="ARBA" id="ARBA00022776"/>
    </source>
</evidence>
<dbReference type="Gene3D" id="1.20.120.850">
    <property type="entry name" value="SWI2/SNF2 ATPases, N-terminal domain"/>
    <property type="match status" value="1"/>
</dbReference>
<dbReference type="GO" id="GO:0015616">
    <property type="term" value="F:DNA translocase activity"/>
    <property type="evidence" value="ECO:0007669"/>
    <property type="project" value="TreeGrafter"/>
</dbReference>
<dbReference type="PANTHER" id="PTHR45629">
    <property type="entry name" value="SNF2/RAD54 FAMILY MEMBER"/>
    <property type="match status" value="1"/>
</dbReference>
<dbReference type="GO" id="GO:0016787">
    <property type="term" value="F:hydrolase activity"/>
    <property type="evidence" value="ECO:0007669"/>
    <property type="project" value="UniProtKB-KW"/>
</dbReference>
<evidence type="ECO:0000256" key="2">
    <source>
        <dbReference type="ARBA" id="ARBA00015341"/>
    </source>
</evidence>
<feature type="domain" description="Helicase ATP-binding" evidence="11">
    <location>
        <begin position="276"/>
        <end position="443"/>
    </location>
</feature>
<evidence type="ECO:0000256" key="7">
    <source>
        <dbReference type="ARBA" id="ARBA00023306"/>
    </source>
</evidence>
<dbReference type="Gene3D" id="3.40.50.10810">
    <property type="entry name" value="Tandem AAA-ATPase domain"/>
    <property type="match status" value="1"/>
</dbReference>
<keyword evidence="4" id="KW-0498">Mitosis</keyword>
<dbReference type="FunFam" id="3.40.50.10810:FF:000020">
    <property type="entry name" value="DNA repair and recombination protein RAD54B"/>
    <property type="match status" value="1"/>
</dbReference>
<dbReference type="InterPro" id="IPR001650">
    <property type="entry name" value="Helicase_C-like"/>
</dbReference>
<evidence type="ECO:0000256" key="9">
    <source>
        <dbReference type="ARBA" id="ARBA00029956"/>
    </source>
</evidence>
<keyword evidence="3" id="KW-0132">Cell division</keyword>
<comment type="subunit">
    <text evidence="1">Interacts (via N-terminus) with spn-A/Rad51.</text>
</comment>
<name>A0A1B6D2K6_9HEMI</name>
<organism evidence="13">
    <name type="scientific">Clastoptera arizonana</name>
    <name type="common">Arizona spittle bug</name>
    <dbReference type="NCBI Taxonomy" id="38151"/>
    <lineage>
        <taxon>Eukaryota</taxon>
        <taxon>Metazoa</taxon>
        <taxon>Ecdysozoa</taxon>
        <taxon>Arthropoda</taxon>
        <taxon>Hexapoda</taxon>
        <taxon>Insecta</taxon>
        <taxon>Pterygota</taxon>
        <taxon>Neoptera</taxon>
        <taxon>Paraneoptera</taxon>
        <taxon>Hemiptera</taxon>
        <taxon>Auchenorrhyncha</taxon>
        <taxon>Cercopoidea</taxon>
        <taxon>Clastopteridae</taxon>
        <taxon>Clastoptera</taxon>
    </lineage>
</organism>
<keyword evidence="6" id="KW-0469">Meiosis</keyword>
<dbReference type="PANTHER" id="PTHR45629:SF7">
    <property type="entry name" value="DNA EXCISION REPAIR PROTEIN ERCC-6-RELATED"/>
    <property type="match status" value="1"/>
</dbReference>